<evidence type="ECO:0008006" key="3">
    <source>
        <dbReference type="Google" id="ProtNLM"/>
    </source>
</evidence>
<comment type="caution">
    <text evidence="1">The sequence shown here is derived from an EMBL/GenBank/DDBJ whole genome shotgun (WGS) entry which is preliminary data.</text>
</comment>
<dbReference type="InterPro" id="IPR011659">
    <property type="entry name" value="WD40"/>
</dbReference>
<evidence type="ECO:0000313" key="1">
    <source>
        <dbReference type="EMBL" id="PTL58382.1"/>
    </source>
</evidence>
<dbReference type="Gene3D" id="2.120.10.30">
    <property type="entry name" value="TolB, C-terminal domain"/>
    <property type="match status" value="1"/>
</dbReference>
<accession>A0A2T4UGL6</accession>
<dbReference type="InterPro" id="IPR011042">
    <property type="entry name" value="6-blade_b-propeller_TolB-like"/>
</dbReference>
<gene>
    <name evidence="1" type="ORF">C7Y72_01315</name>
</gene>
<evidence type="ECO:0000313" key="2">
    <source>
        <dbReference type="Proteomes" id="UP000240739"/>
    </source>
</evidence>
<name>A0A2T4UGL6_9ACTN</name>
<organism evidence="1 2">
    <name type="scientific">Paraconexibacter algicola</name>
    <dbReference type="NCBI Taxonomy" id="2133960"/>
    <lineage>
        <taxon>Bacteria</taxon>
        <taxon>Bacillati</taxon>
        <taxon>Actinomycetota</taxon>
        <taxon>Thermoleophilia</taxon>
        <taxon>Solirubrobacterales</taxon>
        <taxon>Paraconexibacteraceae</taxon>
        <taxon>Paraconexibacter</taxon>
    </lineage>
</organism>
<reference evidence="1 2" key="1">
    <citation type="submission" date="2018-03" db="EMBL/GenBank/DDBJ databases">
        <title>Aquarubrobacter algicola gen. nov., sp. nov., a novel actinobacterium isolated from shallow eutrophic lake during the end of cyanobacterial harmful algal blooms.</title>
        <authorList>
            <person name="Chun S.J."/>
        </authorList>
    </citation>
    <scope>NUCLEOTIDE SEQUENCE [LARGE SCALE GENOMIC DNA]</scope>
    <source>
        <strain evidence="1 2">Seoho-28</strain>
    </source>
</reference>
<dbReference type="SUPFAM" id="SSF82171">
    <property type="entry name" value="DPP6 N-terminal domain-like"/>
    <property type="match status" value="1"/>
</dbReference>
<dbReference type="Proteomes" id="UP000240739">
    <property type="component" value="Unassembled WGS sequence"/>
</dbReference>
<proteinExistence type="predicted"/>
<dbReference type="EMBL" id="PYYB01000001">
    <property type="protein sequence ID" value="PTL58382.1"/>
    <property type="molecule type" value="Genomic_DNA"/>
</dbReference>
<keyword evidence="2" id="KW-1185">Reference proteome</keyword>
<dbReference type="Pfam" id="PF07676">
    <property type="entry name" value="PD40"/>
    <property type="match status" value="1"/>
</dbReference>
<dbReference type="Gene3D" id="2.120.10.60">
    <property type="entry name" value="Tricorn protease N-terminal domain"/>
    <property type="match status" value="1"/>
</dbReference>
<dbReference type="AlphaFoldDB" id="A0A2T4UGL6"/>
<protein>
    <recommendedName>
        <fullName evidence="3">WD40 repeat domain-containing protein</fullName>
    </recommendedName>
</protein>
<sequence length="348" mass="37082">MCARPLPRRKRSAGLSALLPFSQCVSQVMCRALAMSGLTVVVLAVSSPAEARQVVYESSDGAIMARTDDSPPRRLASGVDPHVSPDGRRVAFVSRGGTQVRLVPYRGGKQRVIARGHGVGSDPLFNRTTWSADSRYVATSAVGNQITLYDTRVRRSSLLRRYRPSSNSIAGIALSPAGTRIAFSTRGIDDSSLHVMDAKPGAHATVVRRYDGADPVWGHQAGCLAFTLLVGNRYESFPSRIGFACAGARAFGDMTGSLRPVRWLSKTRMLGAQSSAGLQERAVRVNTATGQVVAISEPVQRIFDFSRDGRTMLARSNDSLTQIALDSPGAIPAEIAPGPVVASWTGSG</sequence>